<feature type="transmembrane region" description="Helical" evidence="6">
    <location>
        <begin position="331"/>
        <end position="352"/>
    </location>
</feature>
<feature type="transmembrane region" description="Helical" evidence="6">
    <location>
        <begin position="245"/>
        <end position="267"/>
    </location>
</feature>
<feature type="transmembrane region" description="Helical" evidence="6">
    <location>
        <begin position="42"/>
        <end position="58"/>
    </location>
</feature>
<name>A0A7X8YG95_9VIBR</name>
<dbReference type="GO" id="GO:0022857">
    <property type="term" value="F:transmembrane transporter activity"/>
    <property type="evidence" value="ECO:0007669"/>
    <property type="project" value="InterPro"/>
</dbReference>
<dbReference type="NCBIfam" id="NF007782">
    <property type="entry name" value="PRK10473.1"/>
    <property type="match status" value="1"/>
</dbReference>
<dbReference type="CDD" id="cd17320">
    <property type="entry name" value="MFS_MdfA_MDR_like"/>
    <property type="match status" value="1"/>
</dbReference>
<feature type="transmembrane region" description="Helical" evidence="6">
    <location>
        <begin position="274"/>
        <end position="294"/>
    </location>
</feature>
<sequence length="396" mass="42067">MFRYLLCSFALVLLYPTGIDLYLVGLPQIALDLQASEAQLHIAFSVYLGGMATTMFFAGNLSDKIGRKPIVLMGAVIFALASALGGFADSANAFLATRFVQGIGAGACYVVAFAILRDVLDDARRAKVLSMINGITCVVPVLAPVAGHLIMLVYPWPTLFTVMSAMGVLVGLISLFGLKETRVAEANINDSTNHNSQETESLLQPFFVRRVIMASLAVGAILSYVNASPLMLMETLGFSRGGYSSVMACTALASMITSFSAPILLRYVSQARMLLCSQTLLLIAAILLMSVWSGVVDNRWMLLAFGLVCVGFASGFGIIMSQALSPFSERAGAASSVLGISQVCFSATYIWFMGVIGLSGIEMLLVAVLLAGAGGMLLSRRSSPCDQHNEKVSRAS</sequence>
<protein>
    <submittedName>
        <fullName evidence="8">MFS transporter</fullName>
    </submittedName>
</protein>
<evidence type="ECO:0000259" key="7">
    <source>
        <dbReference type="PROSITE" id="PS50850"/>
    </source>
</evidence>
<reference evidence="8 9" key="1">
    <citation type="submission" date="2020-04" db="EMBL/GenBank/DDBJ databases">
        <title>Vibrio sp. SM6, a novel species isolated from seawater.</title>
        <authorList>
            <person name="Wang X."/>
        </authorList>
    </citation>
    <scope>NUCLEOTIDE SEQUENCE [LARGE SCALE GENOMIC DNA]</scope>
    <source>
        <strain evidence="8 9">SM6</strain>
    </source>
</reference>
<feature type="transmembrane region" description="Helical" evidence="6">
    <location>
        <begin position="159"/>
        <end position="178"/>
    </location>
</feature>
<keyword evidence="5 6" id="KW-0472">Membrane</keyword>
<keyword evidence="4 6" id="KW-1133">Transmembrane helix</keyword>
<dbReference type="PROSITE" id="PS50850">
    <property type="entry name" value="MFS"/>
    <property type="match status" value="1"/>
</dbReference>
<dbReference type="Proteomes" id="UP000535589">
    <property type="component" value="Unassembled WGS sequence"/>
</dbReference>
<feature type="transmembrane region" description="Helical" evidence="6">
    <location>
        <begin position="94"/>
        <end position="116"/>
    </location>
</feature>
<feature type="transmembrane region" description="Helical" evidence="6">
    <location>
        <begin position="128"/>
        <end position="153"/>
    </location>
</feature>
<dbReference type="PANTHER" id="PTHR43124">
    <property type="entry name" value="PURINE EFFLUX PUMP PBUE"/>
    <property type="match status" value="1"/>
</dbReference>
<dbReference type="InterPro" id="IPR005829">
    <property type="entry name" value="Sugar_transporter_CS"/>
</dbReference>
<organism evidence="8 9">
    <name type="scientific">Vibrio agarilyticus</name>
    <dbReference type="NCBI Taxonomy" id="2726741"/>
    <lineage>
        <taxon>Bacteria</taxon>
        <taxon>Pseudomonadati</taxon>
        <taxon>Pseudomonadota</taxon>
        <taxon>Gammaproteobacteria</taxon>
        <taxon>Vibrionales</taxon>
        <taxon>Vibrionaceae</taxon>
        <taxon>Vibrio</taxon>
    </lineage>
</organism>
<keyword evidence="3 6" id="KW-0812">Transmembrane</keyword>
<comment type="caution">
    <text evidence="8">The sequence shown here is derived from an EMBL/GenBank/DDBJ whole genome shotgun (WGS) entry which is preliminary data.</text>
</comment>
<evidence type="ECO:0000313" key="9">
    <source>
        <dbReference type="Proteomes" id="UP000535589"/>
    </source>
</evidence>
<dbReference type="Pfam" id="PF07690">
    <property type="entry name" value="MFS_1"/>
    <property type="match status" value="1"/>
</dbReference>
<dbReference type="InterPro" id="IPR020846">
    <property type="entry name" value="MFS_dom"/>
</dbReference>
<feature type="domain" description="Major facilitator superfamily (MFS) profile" evidence="7">
    <location>
        <begin position="1"/>
        <end position="384"/>
    </location>
</feature>
<feature type="transmembrane region" description="Helical" evidence="6">
    <location>
        <begin position="300"/>
        <end position="319"/>
    </location>
</feature>
<dbReference type="InterPro" id="IPR011701">
    <property type="entry name" value="MFS"/>
</dbReference>
<dbReference type="PANTHER" id="PTHR43124:SF3">
    <property type="entry name" value="CHLORAMPHENICOL EFFLUX PUMP RV0191"/>
    <property type="match status" value="1"/>
</dbReference>
<evidence type="ECO:0000256" key="3">
    <source>
        <dbReference type="ARBA" id="ARBA00022692"/>
    </source>
</evidence>
<feature type="transmembrane region" description="Helical" evidence="6">
    <location>
        <begin position="207"/>
        <end position="225"/>
    </location>
</feature>
<accession>A0A7X8YG95</accession>
<keyword evidence="9" id="KW-1185">Reference proteome</keyword>
<feature type="transmembrane region" description="Helical" evidence="6">
    <location>
        <begin position="70"/>
        <end position="88"/>
    </location>
</feature>
<evidence type="ECO:0000256" key="2">
    <source>
        <dbReference type="ARBA" id="ARBA00022475"/>
    </source>
</evidence>
<comment type="subcellular location">
    <subcellularLocation>
        <location evidence="1">Cell membrane</location>
        <topology evidence="1">Multi-pass membrane protein</topology>
    </subcellularLocation>
</comment>
<evidence type="ECO:0000256" key="6">
    <source>
        <dbReference type="SAM" id="Phobius"/>
    </source>
</evidence>
<dbReference type="AlphaFoldDB" id="A0A7X8YG95"/>
<gene>
    <name evidence="8" type="ORF">HGP28_04610</name>
</gene>
<dbReference type="EMBL" id="JABAIK010000003">
    <property type="protein sequence ID" value="NLS12176.1"/>
    <property type="molecule type" value="Genomic_DNA"/>
</dbReference>
<dbReference type="RefSeq" id="WP_168835273.1">
    <property type="nucleotide sequence ID" value="NZ_JABAIK010000003.1"/>
</dbReference>
<keyword evidence="2" id="KW-1003">Cell membrane</keyword>
<evidence type="ECO:0000256" key="4">
    <source>
        <dbReference type="ARBA" id="ARBA00022989"/>
    </source>
</evidence>
<proteinExistence type="predicted"/>
<dbReference type="InterPro" id="IPR050189">
    <property type="entry name" value="MFS_Efflux_Transporters"/>
</dbReference>
<evidence type="ECO:0000256" key="5">
    <source>
        <dbReference type="ARBA" id="ARBA00023136"/>
    </source>
</evidence>
<dbReference type="PROSITE" id="PS00216">
    <property type="entry name" value="SUGAR_TRANSPORT_1"/>
    <property type="match status" value="1"/>
</dbReference>
<dbReference type="GO" id="GO:0005886">
    <property type="term" value="C:plasma membrane"/>
    <property type="evidence" value="ECO:0007669"/>
    <property type="project" value="UniProtKB-SubCell"/>
</dbReference>
<dbReference type="InterPro" id="IPR036259">
    <property type="entry name" value="MFS_trans_sf"/>
</dbReference>
<feature type="transmembrane region" description="Helical" evidence="6">
    <location>
        <begin position="358"/>
        <end position="378"/>
    </location>
</feature>
<dbReference type="SUPFAM" id="SSF103473">
    <property type="entry name" value="MFS general substrate transporter"/>
    <property type="match status" value="1"/>
</dbReference>
<dbReference type="Gene3D" id="1.20.1720.10">
    <property type="entry name" value="Multidrug resistance protein D"/>
    <property type="match status" value="1"/>
</dbReference>
<evidence type="ECO:0000256" key="1">
    <source>
        <dbReference type="ARBA" id="ARBA00004651"/>
    </source>
</evidence>
<evidence type="ECO:0000313" key="8">
    <source>
        <dbReference type="EMBL" id="NLS12176.1"/>
    </source>
</evidence>